<feature type="region of interest" description="Disordered" evidence="1">
    <location>
        <begin position="64"/>
        <end position="88"/>
    </location>
</feature>
<evidence type="ECO:0000313" key="2">
    <source>
        <dbReference type="EMBL" id="RYC84018.1"/>
    </source>
</evidence>
<dbReference type="Proteomes" id="UP000290540">
    <property type="component" value="Unassembled WGS sequence"/>
</dbReference>
<evidence type="ECO:0000256" key="1">
    <source>
        <dbReference type="SAM" id="MobiDB-lite"/>
    </source>
</evidence>
<gene>
    <name evidence="2" type="ORF">BFJ63_vAg13105</name>
</gene>
<feature type="compositionally biased region" description="Basic and acidic residues" evidence="1">
    <location>
        <begin position="66"/>
        <end position="76"/>
    </location>
</feature>
<proteinExistence type="predicted"/>
<comment type="caution">
    <text evidence="2">The sequence shown here is derived from an EMBL/GenBank/DDBJ whole genome shotgun (WGS) entry which is preliminary data.</text>
</comment>
<reference evidence="2 3" key="1">
    <citation type="submission" date="2016-12" db="EMBL/GenBank/DDBJ databases">
        <title>Draft genome sequence of Fusarium oxysporum causing rot on Narcissus.</title>
        <authorList>
            <person name="Armitage A.D."/>
            <person name="Taylor A."/>
            <person name="Clarkson J.P."/>
            <person name="Harrison R.J."/>
            <person name="Jackson A.C."/>
        </authorList>
    </citation>
    <scope>NUCLEOTIDE SEQUENCE [LARGE SCALE GENOMIC DNA]</scope>
    <source>
        <strain evidence="2 3">N139</strain>
    </source>
</reference>
<name>A0A4Q2VGB6_FUSOX</name>
<sequence length="101" mass="10890">MITYSKRLGFLDRGEDVGGLIKTLEGFLSYASMTGLFPFLHTPLSLIGNRLAGSKGSGRSFVGSFTEERVRDHETSPKASTPSEAGEPGIAVDFLTKFMSN</sequence>
<accession>A0A4Q2VGB6</accession>
<dbReference type="EMBL" id="MQTW01000137">
    <property type="protein sequence ID" value="RYC84018.1"/>
    <property type="molecule type" value="Genomic_DNA"/>
</dbReference>
<evidence type="ECO:0000313" key="3">
    <source>
        <dbReference type="Proteomes" id="UP000290540"/>
    </source>
</evidence>
<organism evidence="2 3">
    <name type="scientific">Fusarium oxysporum f. sp. narcissi</name>
    <dbReference type="NCBI Taxonomy" id="451672"/>
    <lineage>
        <taxon>Eukaryota</taxon>
        <taxon>Fungi</taxon>
        <taxon>Dikarya</taxon>
        <taxon>Ascomycota</taxon>
        <taxon>Pezizomycotina</taxon>
        <taxon>Sordariomycetes</taxon>
        <taxon>Hypocreomycetidae</taxon>
        <taxon>Hypocreales</taxon>
        <taxon>Nectriaceae</taxon>
        <taxon>Fusarium</taxon>
        <taxon>Fusarium oxysporum species complex</taxon>
    </lineage>
</organism>
<protein>
    <submittedName>
        <fullName evidence="2">Uncharacterized protein</fullName>
    </submittedName>
</protein>
<dbReference type="AlphaFoldDB" id="A0A4Q2VGB6"/>